<accession>B0EBU6</accession>
<evidence type="ECO:0000313" key="3">
    <source>
        <dbReference type="Proteomes" id="UP000008076"/>
    </source>
</evidence>
<dbReference type="eggNOG" id="KOG2334">
    <property type="taxonomic scope" value="Eukaryota"/>
</dbReference>
<dbReference type="EMBL" id="DS548638">
    <property type="protein sequence ID" value="EDR27991.1"/>
    <property type="molecule type" value="Genomic_DNA"/>
</dbReference>
<dbReference type="InterPro" id="IPR013785">
    <property type="entry name" value="Aldolase_TIM"/>
</dbReference>
<dbReference type="AlphaFoldDB" id="B0EBU6"/>
<dbReference type="InterPro" id="IPR052582">
    <property type="entry name" value="tRNA-DUS-like"/>
</dbReference>
<dbReference type="PANTHER" id="PTHR45936:SF1">
    <property type="entry name" value="TRNA-DIHYDROURIDINE(20) SYNTHASE [NAD(P)+]-LIKE"/>
    <property type="match status" value="1"/>
</dbReference>
<dbReference type="GO" id="GO:0017150">
    <property type="term" value="F:tRNA dihydrouridine synthase activity"/>
    <property type="evidence" value="ECO:0007669"/>
    <property type="project" value="TreeGrafter"/>
</dbReference>
<dbReference type="SUPFAM" id="SSF51395">
    <property type="entry name" value="FMN-linked oxidoreductases"/>
    <property type="match status" value="1"/>
</dbReference>
<dbReference type="OrthoDB" id="10262250at2759"/>
<dbReference type="VEuPathDB" id="AmoebaDB:EDI_265860"/>
<gene>
    <name evidence="2" type="ORF">EDI_265860</name>
</gene>
<dbReference type="CDD" id="cd02801">
    <property type="entry name" value="DUS_like_FMN"/>
    <property type="match status" value="1"/>
</dbReference>
<dbReference type="InterPro" id="IPR035587">
    <property type="entry name" value="DUS-like_FMN-bd"/>
</dbReference>
<dbReference type="GO" id="GO:0005737">
    <property type="term" value="C:cytoplasm"/>
    <property type="evidence" value="ECO:0007669"/>
    <property type="project" value="TreeGrafter"/>
</dbReference>
<protein>
    <submittedName>
        <fullName evidence="2">tRNA-dihydrouridine synthase, putative</fullName>
    </submittedName>
</protein>
<dbReference type="RefSeq" id="XP_001735786.1">
    <property type="nucleotide sequence ID" value="XM_001735734.1"/>
</dbReference>
<proteinExistence type="predicted"/>
<reference evidence="3" key="1">
    <citation type="submission" date="2007-12" db="EMBL/GenBank/DDBJ databases">
        <title>Annotation of Entamoeba dispar SAW760.</title>
        <authorList>
            <person name="Lorenzi H."/>
            <person name="Inman J."/>
            <person name="Schobel S."/>
            <person name="Amedeo P."/>
            <person name="Caler E."/>
        </authorList>
    </citation>
    <scope>NUCLEOTIDE SEQUENCE [LARGE SCALE GENOMIC DNA]</scope>
    <source>
        <strain evidence="3">ATCC PRA-260 / SAW760</strain>
    </source>
</reference>
<dbReference type="PANTHER" id="PTHR45936">
    <property type="entry name" value="TRNA-DIHYDROURIDINE(20) SYNTHASE [NAD(P)+]-LIKE"/>
    <property type="match status" value="1"/>
</dbReference>
<sequence length="366" mass="41924">MEKQDQKLENIMKQEKWWMGNNGEQVRVLAPMVGICTVSYRTMALDAGANAVFTEELVSKRLCECKRVENSGLIQYIHKNDVMLTLKPEQQSKTILQLGTFDVESSIKCVSLIKEVCGIDINLGCGMWFSTKGEMGQALVSNRDKLEKIVKALVKLGKPISAKIRLQQTHEETLEFIQWLYSLGISIISLHGRHHKELYGVDCDWVELEKVVKDCPYDLILNGDICKQEDITKLLSFGKNVRGVMIGRASGIHLGLFNPQGGDYVFDENKTKMRMTDFVQRAIRDGLRFTKIKFVLLQIIRYEKDYPFGSWRRGKTTLKLNQMNQRISSSKTIEQLIDIISLPELKKELVQSQNTNESIEEEKKLK</sequence>
<evidence type="ECO:0000313" key="2">
    <source>
        <dbReference type="EMBL" id="EDR27991.1"/>
    </source>
</evidence>
<dbReference type="GeneID" id="5880764"/>
<feature type="domain" description="DUS-like FMN-binding" evidence="1">
    <location>
        <begin position="29"/>
        <end position="258"/>
    </location>
</feature>
<keyword evidence="3" id="KW-1185">Reference proteome</keyword>
<evidence type="ECO:0000259" key="1">
    <source>
        <dbReference type="Pfam" id="PF01207"/>
    </source>
</evidence>
<dbReference type="Gene3D" id="3.20.20.70">
    <property type="entry name" value="Aldolase class I"/>
    <property type="match status" value="1"/>
</dbReference>
<name>B0EBU6_ENTDS</name>
<dbReference type="Proteomes" id="UP000008076">
    <property type="component" value="Unassembled WGS sequence"/>
</dbReference>
<dbReference type="KEGG" id="edi:EDI_265860"/>
<organism evidence="3">
    <name type="scientific">Entamoeba dispar (strain ATCC PRA-260 / SAW760)</name>
    <dbReference type="NCBI Taxonomy" id="370354"/>
    <lineage>
        <taxon>Eukaryota</taxon>
        <taxon>Amoebozoa</taxon>
        <taxon>Evosea</taxon>
        <taxon>Archamoebae</taxon>
        <taxon>Mastigamoebida</taxon>
        <taxon>Entamoebidae</taxon>
        <taxon>Entamoeba</taxon>
    </lineage>
</organism>
<dbReference type="Pfam" id="PF01207">
    <property type="entry name" value="Dus"/>
    <property type="match status" value="1"/>
</dbReference>